<evidence type="ECO:0000256" key="1">
    <source>
        <dbReference type="SAM" id="Phobius"/>
    </source>
</evidence>
<evidence type="ECO:0000313" key="3">
    <source>
        <dbReference type="Proteomes" id="UP001379949"/>
    </source>
</evidence>
<dbReference type="Proteomes" id="UP001379949">
    <property type="component" value="Unassembled WGS sequence"/>
</dbReference>
<keyword evidence="1" id="KW-0812">Transmembrane</keyword>
<organism evidence="2 3">
    <name type="scientific">Marinomonas arenicola</name>
    <dbReference type="NCBI Taxonomy" id="569601"/>
    <lineage>
        <taxon>Bacteria</taxon>
        <taxon>Pseudomonadati</taxon>
        <taxon>Pseudomonadota</taxon>
        <taxon>Gammaproteobacteria</taxon>
        <taxon>Oceanospirillales</taxon>
        <taxon>Oceanospirillaceae</taxon>
        <taxon>Marinomonas</taxon>
    </lineage>
</organism>
<keyword evidence="1" id="KW-0472">Membrane</keyword>
<keyword evidence="3" id="KW-1185">Reference proteome</keyword>
<accession>A0ABU9G8H0</accession>
<protein>
    <recommendedName>
        <fullName evidence="4">GspL cytoplasmic actin-ATPase-like domain-containing protein</fullName>
    </recommendedName>
</protein>
<dbReference type="RefSeq" id="WP_341567548.1">
    <property type="nucleotide sequence ID" value="NZ_JBAKAR010000010.1"/>
</dbReference>
<sequence length="324" mass="37057">MKPISPDCVVFYTVSQCYVYAANHLPERLPFNAKDDTFLPSIERLNELQSLLDHEYLADKKSLLIVVPDAWLSVSEHQIKHPLSKKLAPLAALAFASESTFAPPNEIFFHHHVTKLNKDLVQLHVVACSKMLMDCLSQPFQADNRCCQLISQQQWDAQSTRRFACYLLSRQGLARYQPEEDKRRETRHRWSAFVLMSVLVHGLLLGYFYYLTDEQDKQRVAQRQKHTQQLVLPTQGTVFVTRFLTILRALPHDVRVSALHSEKDTASARLTLTAVRLQALLTQWQQAQPTWHWQVSSTSPQGASTGVSEDALEVMHVELLVSAR</sequence>
<reference evidence="2 3" key="1">
    <citation type="submission" date="2024-02" db="EMBL/GenBank/DDBJ databases">
        <title>Bacteria isolated from the canopy kelp, Nereocystis luetkeana.</title>
        <authorList>
            <person name="Pfister C.A."/>
            <person name="Younker I.T."/>
            <person name="Light S.H."/>
        </authorList>
    </citation>
    <scope>NUCLEOTIDE SEQUENCE [LARGE SCALE GENOMIC DNA]</scope>
    <source>
        <strain evidence="2 3">TI.4.07</strain>
    </source>
</reference>
<feature type="transmembrane region" description="Helical" evidence="1">
    <location>
        <begin position="190"/>
        <end position="210"/>
    </location>
</feature>
<keyword evidence="1" id="KW-1133">Transmembrane helix</keyword>
<dbReference type="EMBL" id="JBAKAR010000010">
    <property type="protein sequence ID" value="MEL0613904.1"/>
    <property type="molecule type" value="Genomic_DNA"/>
</dbReference>
<name>A0ABU9G8H0_9GAMM</name>
<comment type="caution">
    <text evidence="2">The sequence shown here is derived from an EMBL/GenBank/DDBJ whole genome shotgun (WGS) entry which is preliminary data.</text>
</comment>
<gene>
    <name evidence="2" type="ORF">V6242_12180</name>
</gene>
<evidence type="ECO:0008006" key="4">
    <source>
        <dbReference type="Google" id="ProtNLM"/>
    </source>
</evidence>
<evidence type="ECO:0000313" key="2">
    <source>
        <dbReference type="EMBL" id="MEL0613904.1"/>
    </source>
</evidence>
<proteinExistence type="predicted"/>